<dbReference type="InterPro" id="IPR016159">
    <property type="entry name" value="Cullin_repeat-like_dom_sf"/>
</dbReference>
<dbReference type="PANTHER" id="PTHR12542:SF49">
    <property type="entry name" value="EXOCYST SUBUNIT EXO70 FAMILY PROTEIN"/>
    <property type="match status" value="1"/>
</dbReference>
<evidence type="ECO:0000313" key="6">
    <source>
        <dbReference type="Proteomes" id="UP000241394"/>
    </source>
</evidence>
<evidence type="ECO:0000256" key="1">
    <source>
        <dbReference type="ARBA" id="ARBA00006756"/>
    </source>
</evidence>
<reference evidence="6" key="2">
    <citation type="journal article" date="2018" name="BMC Genomics">
        <title>A manually annotated Actinidia chinensis var. chinensis (kiwifruit) genome highlights the challenges associated with draft genomes and gene prediction in plants.</title>
        <authorList>
            <person name="Pilkington S.M."/>
            <person name="Crowhurst R."/>
            <person name="Hilario E."/>
            <person name="Nardozza S."/>
            <person name="Fraser L."/>
            <person name="Peng Y."/>
            <person name="Gunaseelan K."/>
            <person name="Simpson R."/>
            <person name="Tahir J."/>
            <person name="Deroles S.C."/>
            <person name="Templeton K."/>
            <person name="Luo Z."/>
            <person name="Davy M."/>
            <person name="Cheng C."/>
            <person name="McNeilage M."/>
            <person name="Scaglione D."/>
            <person name="Liu Y."/>
            <person name="Zhang Q."/>
            <person name="Datson P."/>
            <person name="De Silva N."/>
            <person name="Gardiner S.E."/>
            <person name="Bassett H."/>
            <person name="Chagne D."/>
            <person name="McCallum J."/>
            <person name="Dzierzon H."/>
            <person name="Deng C."/>
            <person name="Wang Y.Y."/>
            <person name="Barron L."/>
            <person name="Manako K."/>
            <person name="Bowen J."/>
            <person name="Foster T.M."/>
            <person name="Erridge Z.A."/>
            <person name="Tiffin H."/>
            <person name="Waite C.N."/>
            <person name="Davies K.M."/>
            <person name="Grierson E.P."/>
            <person name="Laing W.A."/>
            <person name="Kirk R."/>
            <person name="Chen X."/>
            <person name="Wood M."/>
            <person name="Montefiori M."/>
            <person name="Brummell D.A."/>
            <person name="Schwinn K.E."/>
            <person name="Catanach A."/>
            <person name="Fullerton C."/>
            <person name="Li D."/>
            <person name="Meiyalaghan S."/>
            <person name="Nieuwenhuizen N."/>
            <person name="Read N."/>
            <person name="Prakash R."/>
            <person name="Hunter D."/>
            <person name="Zhang H."/>
            <person name="McKenzie M."/>
            <person name="Knabel M."/>
            <person name="Harris A."/>
            <person name="Allan A.C."/>
            <person name="Gleave A."/>
            <person name="Chen A."/>
            <person name="Janssen B.J."/>
            <person name="Plunkett B."/>
            <person name="Ampomah-Dwamena C."/>
            <person name="Voogd C."/>
            <person name="Leif D."/>
            <person name="Lafferty D."/>
            <person name="Souleyre E.J.F."/>
            <person name="Varkonyi-Gasic E."/>
            <person name="Gambi F."/>
            <person name="Hanley J."/>
            <person name="Yao J.L."/>
            <person name="Cheung J."/>
            <person name="David K.M."/>
            <person name="Warren B."/>
            <person name="Marsh K."/>
            <person name="Snowden K.C."/>
            <person name="Lin-Wang K."/>
            <person name="Brian L."/>
            <person name="Martinez-Sanchez M."/>
            <person name="Wang M."/>
            <person name="Ileperuma N."/>
            <person name="Macnee N."/>
            <person name="Campin R."/>
            <person name="McAtee P."/>
            <person name="Drummond R.S.M."/>
            <person name="Espley R.V."/>
            <person name="Ireland H.S."/>
            <person name="Wu R."/>
            <person name="Atkinson R.G."/>
            <person name="Karunairetnam S."/>
            <person name="Bulley S."/>
            <person name="Chunkath S."/>
            <person name="Hanley Z."/>
            <person name="Storey R."/>
            <person name="Thrimawithana A.H."/>
            <person name="Thomson S."/>
            <person name="David C."/>
            <person name="Testolin R."/>
            <person name="Huang H."/>
            <person name="Hellens R.P."/>
            <person name="Schaffer R.J."/>
        </authorList>
    </citation>
    <scope>NUCLEOTIDE SEQUENCE [LARGE SCALE GENOMIC DNA]</scope>
    <source>
        <strain evidence="6">cv. Red5</strain>
    </source>
</reference>
<keyword evidence="3" id="KW-0268">Exocytosis</keyword>
<dbReference type="InterPro" id="IPR046364">
    <property type="entry name" value="Exo70_C"/>
</dbReference>
<dbReference type="AlphaFoldDB" id="A0A2R6RYQ1"/>
<dbReference type="PANTHER" id="PTHR12542">
    <property type="entry name" value="EXOCYST COMPLEX PROTEIN EXO70"/>
    <property type="match status" value="1"/>
</dbReference>
<evidence type="ECO:0000256" key="2">
    <source>
        <dbReference type="ARBA" id="ARBA00022448"/>
    </source>
</evidence>
<reference evidence="5 6" key="1">
    <citation type="submission" date="2017-07" db="EMBL/GenBank/DDBJ databases">
        <title>An improved, manually edited Actinidia chinensis var. chinensis (kiwifruit) genome highlights the challenges associated with draft genomes and gene prediction in plants.</title>
        <authorList>
            <person name="Pilkington S."/>
            <person name="Crowhurst R."/>
            <person name="Hilario E."/>
            <person name="Nardozza S."/>
            <person name="Fraser L."/>
            <person name="Peng Y."/>
            <person name="Gunaseelan K."/>
            <person name="Simpson R."/>
            <person name="Tahir J."/>
            <person name="Deroles S."/>
            <person name="Templeton K."/>
            <person name="Luo Z."/>
            <person name="Davy M."/>
            <person name="Cheng C."/>
            <person name="Mcneilage M."/>
            <person name="Scaglione D."/>
            <person name="Liu Y."/>
            <person name="Zhang Q."/>
            <person name="Datson P."/>
            <person name="De Silva N."/>
            <person name="Gardiner S."/>
            <person name="Bassett H."/>
            <person name="Chagne D."/>
            <person name="Mccallum J."/>
            <person name="Dzierzon H."/>
            <person name="Deng C."/>
            <person name="Wang Y.-Y."/>
            <person name="Barron N."/>
            <person name="Manako K."/>
            <person name="Bowen J."/>
            <person name="Foster T."/>
            <person name="Erridge Z."/>
            <person name="Tiffin H."/>
            <person name="Waite C."/>
            <person name="Davies K."/>
            <person name="Grierson E."/>
            <person name="Laing W."/>
            <person name="Kirk R."/>
            <person name="Chen X."/>
            <person name="Wood M."/>
            <person name="Montefiori M."/>
            <person name="Brummell D."/>
            <person name="Schwinn K."/>
            <person name="Catanach A."/>
            <person name="Fullerton C."/>
            <person name="Li D."/>
            <person name="Meiyalaghan S."/>
            <person name="Nieuwenhuizen N."/>
            <person name="Read N."/>
            <person name="Prakash R."/>
            <person name="Hunter D."/>
            <person name="Zhang H."/>
            <person name="Mckenzie M."/>
            <person name="Knabel M."/>
            <person name="Harris A."/>
            <person name="Allan A."/>
            <person name="Chen A."/>
            <person name="Janssen B."/>
            <person name="Plunkett B."/>
            <person name="Dwamena C."/>
            <person name="Voogd C."/>
            <person name="Leif D."/>
            <person name="Lafferty D."/>
            <person name="Souleyre E."/>
            <person name="Varkonyi-Gasic E."/>
            <person name="Gambi F."/>
            <person name="Hanley J."/>
            <person name="Yao J.-L."/>
            <person name="Cheung J."/>
            <person name="David K."/>
            <person name="Warren B."/>
            <person name="Marsh K."/>
            <person name="Snowden K."/>
            <person name="Lin-Wang K."/>
            <person name="Brian L."/>
            <person name="Martinez-Sanchez M."/>
            <person name="Wang M."/>
            <person name="Ileperuma N."/>
            <person name="Macnee N."/>
            <person name="Campin R."/>
            <person name="Mcatee P."/>
            <person name="Drummond R."/>
            <person name="Espley R."/>
            <person name="Ireland H."/>
            <person name="Wu R."/>
            <person name="Atkinson R."/>
            <person name="Karunairetnam S."/>
            <person name="Bulley S."/>
            <person name="Chunkath S."/>
            <person name="Hanley Z."/>
            <person name="Storey R."/>
            <person name="Thrimawithana A."/>
            <person name="Thomson S."/>
            <person name="David C."/>
            <person name="Testolin R."/>
        </authorList>
    </citation>
    <scope>NUCLEOTIDE SEQUENCE [LARGE SCALE GENOMIC DNA]</scope>
    <source>
        <strain evidence="6">cv. Red5</strain>
        <tissue evidence="5">Young leaf</tissue>
    </source>
</reference>
<dbReference type="InterPro" id="IPR004140">
    <property type="entry name" value="Exo70"/>
</dbReference>
<dbReference type="OrthoDB" id="1922221at2759"/>
<comment type="similarity">
    <text evidence="1 3">Belongs to the EXO70 family.</text>
</comment>
<feature type="domain" description="Exocyst complex subunit Exo70 C-terminal" evidence="4">
    <location>
        <begin position="251"/>
        <end position="468"/>
    </location>
</feature>
<dbReference type="Pfam" id="PF20669">
    <property type="entry name" value="Exo70_N"/>
    <property type="match status" value="1"/>
</dbReference>
<dbReference type="GO" id="GO:0006887">
    <property type="term" value="P:exocytosis"/>
    <property type="evidence" value="ECO:0007669"/>
    <property type="project" value="UniProtKB-KW"/>
</dbReference>
<dbReference type="GO" id="GO:0015031">
    <property type="term" value="P:protein transport"/>
    <property type="evidence" value="ECO:0007669"/>
    <property type="project" value="UniProtKB-KW"/>
</dbReference>
<evidence type="ECO:0000313" key="5">
    <source>
        <dbReference type="EMBL" id="PSS35109.1"/>
    </source>
</evidence>
<dbReference type="Proteomes" id="UP000241394">
    <property type="component" value="Chromosome LG2"/>
</dbReference>
<keyword evidence="3" id="KW-0653">Protein transport</keyword>
<comment type="caution">
    <text evidence="5">The sequence shown here is derived from an EMBL/GenBank/DDBJ whole genome shotgun (WGS) entry which is preliminary data.</text>
</comment>
<name>A0A2R6RYQ1_ACTCC</name>
<gene>
    <name evidence="5" type="ORF">CEY00_Acc02307</name>
</gene>
<evidence type="ECO:0000259" key="4">
    <source>
        <dbReference type="Pfam" id="PF03081"/>
    </source>
</evidence>
<protein>
    <recommendedName>
        <fullName evidence="3">Exocyst subunit Exo70 family protein</fullName>
    </recommendedName>
</protein>
<comment type="function">
    <text evidence="3">Component of the exocyst complex.</text>
</comment>
<feature type="domain" description="Exocyst complex subunit Exo70 C-terminal" evidence="4">
    <location>
        <begin position="180"/>
        <end position="249"/>
    </location>
</feature>
<dbReference type="Pfam" id="PF03081">
    <property type="entry name" value="Exo70_C"/>
    <property type="match status" value="2"/>
</dbReference>
<dbReference type="Gramene" id="PSS35109">
    <property type="protein sequence ID" value="PSS35109"/>
    <property type="gene ID" value="CEY00_Acc02307"/>
</dbReference>
<sequence>MSSRLSEIEEWLCIVQDKIMNWDEDQYMIWDWSSEEAEDVENELLRRARDVLHMAMVRLEEEFRQILVQYGQPFESGNISCSSSDAFSFQDDSNEDMLQSISSSSEESIIDLVHPAVIPDHQCIANLMFDSNYVWECTDAFISVRKDALYDCLVILEVENLRIEDMPAMESATFDTKIKRCTRAMKNFVRVYLTSEKWLSDQIFGDLDSISSICFAEASKASMLQLLRFGEAVAYGPPLPETMFRFLDIALTSYADTLNLLLEDPNSASGSASCCVSPMALLISSLMSDLECKLWDIAKMYKDDYSLLYFFLMNNTHYIAKGVNGSELRSIVGDEWISEQNRKLQQVAMCYQRAAWSRVLSSLMCVSYENSGSGSKSTLRITRKNLKDPSRPLELLVRLHMFNHHFREIYKCQTGWFITVSELRQDLLMSVTDKVIPAYRSFLQRYGDHIRAKNVKYTPEDLENYLLDLFEGSPRSLPEELSERERALKSLGSLSPTRKENCV</sequence>
<evidence type="ECO:0000256" key="3">
    <source>
        <dbReference type="RuleBase" id="RU365026"/>
    </source>
</evidence>
<accession>A0A2R6RYQ1</accession>
<dbReference type="GO" id="GO:0005546">
    <property type="term" value="F:phosphatidylinositol-4,5-bisphosphate binding"/>
    <property type="evidence" value="ECO:0007669"/>
    <property type="project" value="InterPro"/>
</dbReference>
<dbReference type="EMBL" id="NKQK01000002">
    <property type="protein sequence ID" value="PSS35109.1"/>
    <property type="molecule type" value="Genomic_DNA"/>
</dbReference>
<dbReference type="STRING" id="1590841.A0A2R6RYQ1"/>
<dbReference type="SUPFAM" id="SSF74788">
    <property type="entry name" value="Cullin repeat-like"/>
    <property type="match status" value="1"/>
</dbReference>
<dbReference type="GO" id="GO:0000145">
    <property type="term" value="C:exocyst"/>
    <property type="evidence" value="ECO:0007669"/>
    <property type="project" value="InterPro"/>
</dbReference>
<organism evidence="5 6">
    <name type="scientific">Actinidia chinensis var. chinensis</name>
    <name type="common">Chinese soft-hair kiwi</name>
    <dbReference type="NCBI Taxonomy" id="1590841"/>
    <lineage>
        <taxon>Eukaryota</taxon>
        <taxon>Viridiplantae</taxon>
        <taxon>Streptophyta</taxon>
        <taxon>Embryophyta</taxon>
        <taxon>Tracheophyta</taxon>
        <taxon>Spermatophyta</taxon>
        <taxon>Magnoliopsida</taxon>
        <taxon>eudicotyledons</taxon>
        <taxon>Gunneridae</taxon>
        <taxon>Pentapetalae</taxon>
        <taxon>asterids</taxon>
        <taxon>Ericales</taxon>
        <taxon>Actinidiaceae</taxon>
        <taxon>Actinidia</taxon>
    </lineage>
</organism>
<keyword evidence="6" id="KW-1185">Reference proteome</keyword>
<proteinExistence type="inferred from homology"/>
<keyword evidence="2 3" id="KW-0813">Transport</keyword>
<dbReference type="InParanoid" id="A0A2R6RYQ1"/>
<dbReference type="OMA" id="ATIEDNM"/>
<dbReference type="Gene3D" id="1.20.1280.170">
    <property type="entry name" value="Exocyst complex component Exo70"/>
    <property type="match status" value="2"/>
</dbReference>